<keyword evidence="1" id="KW-0802">TPR repeat</keyword>
<dbReference type="InterPro" id="IPR019734">
    <property type="entry name" value="TPR_rpt"/>
</dbReference>
<organism evidence="2 3">
    <name type="scientific">Thermoflavimicrobium daqui</name>
    <dbReference type="NCBI Taxonomy" id="2137476"/>
    <lineage>
        <taxon>Bacteria</taxon>
        <taxon>Bacillati</taxon>
        <taxon>Bacillota</taxon>
        <taxon>Bacilli</taxon>
        <taxon>Bacillales</taxon>
        <taxon>Thermoactinomycetaceae</taxon>
        <taxon>Thermoflavimicrobium</taxon>
    </lineage>
</organism>
<protein>
    <submittedName>
        <fullName evidence="2">Uncharacterized protein</fullName>
    </submittedName>
</protein>
<dbReference type="AlphaFoldDB" id="A0A364K1Q8"/>
<keyword evidence="3" id="KW-1185">Reference proteome</keyword>
<reference evidence="2 3" key="2">
    <citation type="submission" date="2018-06" db="EMBL/GenBank/DDBJ databases">
        <authorList>
            <person name="Zhirakovskaya E."/>
        </authorList>
    </citation>
    <scope>NUCLEOTIDE SEQUENCE [LARGE SCALE GENOMIC DNA]</scope>
    <source>
        <strain evidence="2 3">FBKL4.011</strain>
    </source>
</reference>
<accession>A0A364K1Q8</accession>
<dbReference type="Pfam" id="PF13181">
    <property type="entry name" value="TPR_8"/>
    <property type="match status" value="3"/>
</dbReference>
<dbReference type="Proteomes" id="UP000251213">
    <property type="component" value="Unassembled WGS sequence"/>
</dbReference>
<feature type="repeat" description="TPR" evidence="1">
    <location>
        <begin position="174"/>
        <end position="207"/>
    </location>
</feature>
<evidence type="ECO:0000256" key="1">
    <source>
        <dbReference type="PROSITE-ProRule" id="PRU00339"/>
    </source>
</evidence>
<dbReference type="PROSITE" id="PS50005">
    <property type="entry name" value="TPR"/>
    <property type="match status" value="2"/>
</dbReference>
<dbReference type="SUPFAM" id="SSF48452">
    <property type="entry name" value="TPR-like"/>
    <property type="match status" value="1"/>
</dbReference>
<feature type="repeat" description="TPR" evidence="1">
    <location>
        <begin position="94"/>
        <end position="127"/>
    </location>
</feature>
<sequence length="269" mass="31182">MYDLIQVSKVIYLEKLNRFGDAQKFLEDLAVNKNNFIQDKEIYTFQSKSNESTLNMYEMYSKLLARNGSLSEAKVYALKGIEIARLDKMYERSLELWTTLGSIYIKQNKLNLAECCFRTALKLKDKVKREYLLAYVYIQLGMLHDNLGDLKRSEKSFLNARKYSKKTNDVYLETQALSGLGDCYIKLKKDDKVHQCFSEALELAEKHLFIDQKNKILLKLAIYLKDIGDPTFTNYALDFFHSYAKGGEKEMNNTHEQIKNHTVGDPPGS</sequence>
<proteinExistence type="predicted"/>
<dbReference type="InterPro" id="IPR011990">
    <property type="entry name" value="TPR-like_helical_dom_sf"/>
</dbReference>
<dbReference type="SMART" id="SM00028">
    <property type="entry name" value="TPR"/>
    <property type="match status" value="3"/>
</dbReference>
<dbReference type="OrthoDB" id="2985470at2"/>
<evidence type="ECO:0000313" key="2">
    <source>
        <dbReference type="EMBL" id="RAL21961.1"/>
    </source>
</evidence>
<dbReference type="Gene3D" id="1.25.40.10">
    <property type="entry name" value="Tetratricopeptide repeat domain"/>
    <property type="match status" value="1"/>
</dbReference>
<name>A0A364K1Q8_9BACL</name>
<reference evidence="2 3" key="1">
    <citation type="submission" date="2018-06" db="EMBL/GenBank/DDBJ databases">
        <title>Thermoflavimicrobium daqus sp. nov., a thermophilic microbe isolated from Moutai-flavour Daqu.</title>
        <authorList>
            <person name="Wang X."/>
            <person name="Zhou H."/>
        </authorList>
    </citation>
    <scope>NUCLEOTIDE SEQUENCE [LARGE SCALE GENOMIC DNA]</scope>
    <source>
        <strain evidence="2 3">FBKL4.011</strain>
    </source>
</reference>
<evidence type="ECO:0000313" key="3">
    <source>
        <dbReference type="Proteomes" id="UP000251213"/>
    </source>
</evidence>
<comment type="caution">
    <text evidence="2">The sequence shown here is derived from an EMBL/GenBank/DDBJ whole genome shotgun (WGS) entry which is preliminary data.</text>
</comment>
<dbReference type="EMBL" id="QJKK01000011">
    <property type="protein sequence ID" value="RAL21961.1"/>
    <property type="molecule type" value="Genomic_DNA"/>
</dbReference>
<gene>
    <name evidence="2" type="ORF">DL897_15360</name>
</gene>